<evidence type="ECO:0000256" key="3">
    <source>
        <dbReference type="ARBA" id="ARBA00023274"/>
    </source>
</evidence>
<dbReference type="GO" id="GO:0006412">
    <property type="term" value="P:translation"/>
    <property type="evidence" value="ECO:0007669"/>
    <property type="project" value="InterPro"/>
</dbReference>
<dbReference type="Pfam" id="PF00453">
    <property type="entry name" value="Ribosomal_L20"/>
    <property type="match status" value="1"/>
</dbReference>
<comment type="caution">
    <text evidence="7">The sequence shown here is derived from an EMBL/GenBank/DDBJ whole genome shotgun (WGS) entry which is preliminary data.</text>
</comment>
<keyword evidence="5 6" id="KW-0699">rRNA-binding</keyword>
<dbReference type="GO" id="GO:0000027">
    <property type="term" value="P:ribosomal large subunit assembly"/>
    <property type="evidence" value="ECO:0007669"/>
    <property type="project" value="UniProtKB-UniRule"/>
</dbReference>
<dbReference type="SUPFAM" id="SSF74731">
    <property type="entry name" value="Ribosomal protein L20"/>
    <property type="match status" value="1"/>
</dbReference>
<comment type="similarity">
    <text evidence="1 5 6">Belongs to the bacterial ribosomal protein bL20 family.</text>
</comment>
<dbReference type="Gene3D" id="6.10.160.10">
    <property type="match status" value="1"/>
</dbReference>
<dbReference type="PANTHER" id="PTHR10986">
    <property type="entry name" value="39S RIBOSOMAL PROTEIN L20"/>
    <property type="match status" value="1"/>
</dbReference>
<evidence type="ECO:0000313" key="8">
    <source>
        <dbReference type="Proteomes" id="UP000034097"/>
    </source>
</evidence>
<protein>
    <recommendedName>
        <fullName evidence="4 5">Large ribosomal subunit protein bL20</fullName>
    </recommendedName>
</protein>
<keyword evidence="3 5" id="KW-0687">Ribonucleoprotein</keyword>
<dbReference type="InterPro" id="IPR005813">
    <property type="entry name" value="Ribosomal_bL20"/>
</dbReference>
<dbReference type="PRINTS" id="PR00062">
    <property type="entry name" value="RIBOSOMALL20"/>
</dbReference>
<dbReference type="GO" id="GO:0005840">
    <property type="term" value="C:ribosome"/>
    <property type="evidence" value="ECO:0007669"/>
    <property type="project" value="UniProtKB-KW"/>
</dbReference>
<dbReference type="EMBL" id="LCHQ01000041">
    <property type="protein sequence ID" value="KKT36655.1"/>
    <property type="molecule type" value="Genomic_DNA"/>
</dbReference>
<evidence type="ECO:0000313" key="7">
    <source>
        <dbReference type="EMBL" id="KKT36655.1"/>
    </source>
</evidence>
<dbReference type="NCBIfam" id="TIGR01032">
    <property type="entry name" value="rplT_bact"/>
    <property type="match status" value="1"/>
</dbReference>
<evidence type="ECO:0000256" key="6">
    <source>
        <dbReference type="RuleBase" id="RU000560"/>
    </source>
</evidence>
<accession>A0A0G1GQ52</accession>
<keyword evidence="2 5" id="KW-0689">Ribosomal protein</keyword>
<dbReference type="Proteomes" id="UP000034097">
    <property type="component" value="Unassembled WGS sequence"/>
</dbReference>
<gene>
    <name evidence="5" type="primary">rplT</name>
    <name evidence="7" type="ORF">UW26_C0041G0010</name>
</gene>
<evidence type="ECO:0000256" key="1">
    <source>
        <dbReference type="ARBA" id="ARBA00007698"/>
    </source>
</evidence>
<sequence length="118" mass="13317">MPRTKTGTVRKAGHKKVFSLAKGFRMTRNRLFKVAHEAVIHAGQYAYVGRKERKQQMRTGWIESINAFLSGMTDAPKYSRFIKNMADKNVKLNRKSLAALAVKLPEAFKAVVSFTSAK</sequence>
<proteinExistence type="inferred from homology"/>
<dbReference type="GO" id="GO:0003735">
    <property type="term" value="F:structural constituent of ribosome"/>
    <property type="evidence" value="ECO:0007669"/>
    <property type="project" value="InterPro"/>
</dbReference>
<dbReference type="HAMAP" id="MF_00382">
    <property type="entry name" value="Ribosomal_bL20"/>
    <property type="match status" value="1"/>
</dbReference>
<dbReference type="Gene3D" id="1.10.1900.20">
    <property type="entry name" value="Ribosomal protein L20"/>
    <property type="match status" value="1"/>
</dbReference>
<reference evidence="7 8" key="1">
    <citation type="journal article" date="2015" name="Nature">
        <title>rRNA introns, odd ribosomes, and small enigmatic genomes across a large radiation of phyla.</title>
        <authorList>
            <person name="Brown C.T."/>
            <person name="Hug L.A."/>
            <person name="Thomas B.C."/>
            <person name="Sharon I."/>
            <person name="Castelle C.J."/>
            <person name="Singh A."/>
            <person name="Wilkins M.J."/>
            <person name="Williams K.H."/>
            <person name="Banfield J.F."/>
        </authorList>
    </citation>
    <scope>NUCLEOTIDE SEQUENCE [LARGE SCALE GENOMIC DNA]</scope>
</reference>
<dbReference type="AlphaFoldDB" id="A0A0G1GQ52"/>
<dbReference type="GO" id="GO:1990904">
    <property type="term" value="C:ribonucleoprotein complex"/>
    <property type="evidence" value="ECO:0007669"/>
    <property type="project" value="UniProtKB-KW"/>
</dbReference>
<organism evidence="7 8">
    <name type="scientific">Candidatus Collierbacteria bacterium GW2011_GWF1_44_12</name>
    <dbReference type="NCBI Taxonomy" id="1618402"/>
    <lineage>
        <taxon>Bacteria</taxon>
        <taxon>Candidatus Collieribacteriota</taxon>
    </lineage>
</organism>
<dbReference type="CDD" id="cd07026">
    <property type="entry name" value="Ribosomal_L20"/>
    <property type="match status" value="1"/>
</dbReference>
<comment type="function">
    <text evidence="5 6">Binds directly to 23S ribosomal RNA and is necessary for the in vitro assembly process of the 50S ribosomal subunit. It is not involved in the protein synthesizing functions of that subunit.</text>
</comment>
<name>A0A0G1GQ52_9BACT</name>
<evidence type="ECO:0000256" key="2">
    <source>
        <dbReference type="ARBA" id="ARBA00022980"/>
    </source>
</evidence>
<evidence type="ECO:0000256" key="5">
    <source>
        <dbReference type="HAMAP-Rule" id="MF_00382"/>
    </source>
</evidence>
<evidence type="ECO:0000256" key="4">
    <source>
        <dbReference type="ARBA" id="ARBA00035172"/>
    </source>
</evidence>
<dbReference type="InterPro" id="IPR035566">
    <property type="entry name" value="Ribosomal_protein_bL20_C"/>
</dbReference>
<keyword evidence="5 6" id="KW-0694">RNA-binding</keyword>
<dbReference type="GO" id="GO:0019843">
    <property type="term" value="F:rRNA binding"/>
    <property type="evidence" value="ECO:0007669"/>
    <property type="project" value="UniProtKB-UniRule"/>
</dbReference>